<evidence type="ECO:0000313" key="2">
    <source>
        <dbReference type="EMBL" id="GIH88912.1"/>
    </source>
</evidence>
<accession>A0A8J3S6N1</accession>
<protein>
    <submittedName>
        <fullName evidence="2">Uncharacterized protein</fullName>
    </submittedName>
</protein>
<evidence type="ECO:0000256" key="1">
    <source>
        <dbReference type="SAM" id="MobiDB-lite"/>
    </source>
</evidence>
<dbReference type="Proteomes" id="UP000655044">
    <property type="component" value="Unassembled WGS sequence"/>
</dbReference>
<reference evidence="2" key="1">
    <citation type="submission" date="2021-01" db="EMBL/GenBank/DDBJ databases">
        <title>Whole genome shotgun sequence of Planobispora rosea NBRC 15558.</title>
        <authorList>
            <person name="Komaki H."/>
            <person name="Tamura T."/>
        </authorList>
    </citation>
    <scope>NUCLEOTIDE SEQUENCE</scope>
    <source>
        <strain evidence="2">NBRC 15558</strain>
    </source>
</reference>
<feature type="region of interest" description="Disordered" evidence="1">
    <location>
        <begin position="1"/>
        <end position="80"/>
    </location>
</feature>
<sequence>MLTHAHRRKGAPVLGAVRRGQVGPFGPYGTPDLDDHDAAPPPSGDLTGGQGQRGSVPAPGAAPSTPGEDPLPDSPHVSGC</sequence>
<name>A0A8J3S6N1_PLARO</name>
<dbReference type="EMBL" id="BOOI01000093">
    <property type="protein sequence ID" value="GIH88912.1"/>
    <property type="molecule type" value="Genomic_DNA"/>
</dbReference>
<dbReference type="AlphaFoldDB" id="A0A8J3S6N1"/>
<comment type="caution">
    <text evidence="2">The sequence shown here is derived from an EMBL/GenBank/DDBJ whole genome shotgun (WGS) entry which is preliminary data.</text>
</comment>
<organism evidence="2 3">
    <name type="scientific">Planobispora rosea</name>
    <dbReference type="NCBI Taxonomy" id="35762"/>
    <lineage>
        <taxon>Bacteria</taxon>
        <taxon>Bacillati</taxon>
        <taxon>Actinomycetota</taxon>
        <taxon>Actinomycetes</taxon>
        <taxon>Streptosporangiales</taxon>
        <taxon>Streptosporangiaceae</taxon>
        <taxon>Planobispora</taxon>
    </lineage>
</organism>
<gene>
    <name evidence="2" type="ORF">Pro02_73200</name>
</gene>
<keyword evidence="3" id="KW-1185">Reference proteome</keyword>
<feature type="compositionally biased region" description="Basic residues" evidence="1">
    <location>
        <begin position="1"/>
        <end position="10"/>
    </location>
</feature>
<evidence type="ECO:0000313" key="3">
    <source>
        <dbReference type="Proteomes" id="UP000655044"/>
    </source>
</evidence>
<proteinExistence type="predicted"/>